<organism evidence="1 2">
    <name type="scientific">Bauhinia variegata</name>
    <name type="common">Purple orchid tree</name>
    <name type="synonym">Phanera variegata</name>
    <dbReference type="NCBI Taxonomy" id="167791"/>
    <lineage>
        <taxon>Eukaryota</taxon>
        <taxon>Viridiplantae</taxon>
        <taxon>Streptophyta</taxon>
        <taxon>Embryophyta</taxon>
        <taxon>Tracheophyta</taxon>
        <taxon>Spermatophyta</taxon>
        <taxon>Magnoliopsida</taxon>
        <taxon>eudicotyledons</taxon>
        <taxon>Gunneridae</taxon>
        <taxon>Pentapetalae</taxon>
        <taxon>rosids</taxon>
        <taxon>fabids</taxon>
        <taxon>Fabales</taxon>
        <taxon>Fabaceae</taxon>
        <taxon>Cercidoideae</taxon>
        <taxon>Cercideae</taxon>
        <taxon>Bauhiniinae</taxon>
        <taxon>Bauhinia</taxon>
    </lineage>
</organism>
<gene>
    <name evidence="1" type="ORF">L6164_036141</name>
</gene>
<proteinExistence type="predicted"/>
<dbReference type="EMBL" id="CM039439">
    <property type="protein sequence ID" value="KAI4296160.1"/>
    <property type="molecule type" value="Genomic_DNA"/>
</dbReference>
<evidence type="ECO:0000313" key="2">
    <source>
        <dbReference type="Proteomes" id="UP000828941"/>
    </source>
</evidence>
<accession>A0ACB9KG62</accession>
<dbReference type="Proteomes" id="UP000828941">
    <property type="component" value="Chromosome 14"/>
</dbReference>
<protein>
    <submittedName>
        <fullName evidence="1">Uncharacterized protein</fullName>
    </submittedName>
</protein>
<keyword evidence="2" id="KW-1185">Reference proteome</keyword>
<evidence type="ECO:0000313" key="1">
    <source>
        <dbReference type="EMBL" id="KAI4296160.1"/>
    </source>
</evidence>
<reference evidence="1 2" key="1">
    <citation type="journal article" date="2022" name="DNA Res.">
        <title>Chromosomal-level genome assembly of the orchid tree Bauhinia variegata (Leguminosae; Cercidoideae) supports the allotetraploid origin hypothesis of Bauhinia.</title>
        <authorList>
            <person name="Zhong Y."/>
            <person name="Chen Y."/>
            <person name="Zheng D."/>
            <person name="Pang J."/>
            <person name="Liu Y."/>
            <person name="Luo S."/>
            <person name="Meng S."/>
            <person name="Qian L."/>
            <person name="Wei D."/>
            <person name="Dai S."/>
            <person name="Zhou R."/>
        </authorList>
    </citation>
    <scope>NUCLEOTIDE SEQUENCE [LARGE SCALE GENOMIC DNA]</scope>
    <source>
        <strain evidence="1">BV-YZ2020</strain>
    </source>
</reference>
<name>A0ACB9KG62_BAUVA</name>
<comment type="caution">
    <text evidence="1">The sequence shown here is derived from an EMBL/GenBank/DDBJ whole genome shotgun (WGS) entry which is preliminary data.</text>
</comment>
<sequence length="414" mass="47615">MVTGKVESVAEASKPTGVALWGFSIYENSDKDQEHEATRKREDSNPMLAEKLDAPYPEDGGLDSLLQKQSSSLKNTIIREVIVSGRPRKLRLMFTKKLSLPIFTGSKVLDSDGNPITIVLVRKIDPIVPARIPDPIQLEVVLLHGDFPFKDNEDWTSEEFESHVVKEGRQSFLTGELKVTLRDGIATIEDIEFTDNSSWIRSRKFKVAVRVAPGNSAKGERIREGVTEAFGVYDHPHLRKFNLFSIRLCLYCYQSNLFYTFEAYEKHYPPMLHDEVWRLEKIWKDGTFHKRLSKERINTVQDFLKLLVHDPHKLRKVLGNGMSEKMWNATIKHAKSCNMGNKLYVYRGPHFTIFLSPICQLVKAVIDEKILSPGDLLMKRSYIEYLVREAYSRWSTLEEIDAPLNEDITLLDTR</sequence>